<evidence type="ECO:0000256" key="1">
    <source>
        <dbReference type="ARBA" id="ARBA00004651"/>
    </source>
</evidence>
<feature type="transmembrane region" description="Helical" evidence="6">
    <location>
        <begin position="194"/>
        <end position="214"/>
    </location>
</feature>
<feature type="domain" description="ABC3 transporter permease C-terminal" evidence="7">
    <location>
        <begin position="59"/>
        <end position="175"/>
    </location>
</feature>
<feature type="transmembrane region" description="Helical" evidence="6">
    <location>
        <begin position="150"/>
        <end position="173"/>
    </location>
</feature>
<dbReference type="Pfam" id="PF02687">
    <property type="entry name" value="FtsX"/>
    <property type="match status" value="2"/>
</dbReference>
<comment type="subcellular location">
    <subcellularLocation>
        <location evidence="1 6">Cell membrane</location>
        <topology evidence="1 6">Multi-pass membrane protein</topology>
    </subcellularLocation>
</comment>
<feature type="transmembrane region" description="Helical" evidence="6">
    <location>
        <begin position="595"/>
        <end position="615"/>
    </location>
</feature>
<keyword evidence="5 6" id="KW-0472">Membrane</keyword>
<keyword evidence="6" id="KW-0813">Transport</keyword>
<evidence type="ECO:0000256" key="3">
    <source>
        <dbReference type="ARBA" id="ARBA00022692"/>
    </source>
</evidence>
<gene>
    <name evidence="8" type="ORF">COF62_29270</name>
</gene>
<evidence type="ECO:0000313" key="9">
    <source>
        <dbReference type="Proteomes" id="UP000224044"/>
    </source>
</evidence>
<keyword evidence="4 6" id="KW-1133">Transmembrane helix</keyword>
<feature type="transmembrane region" description="Helical" evidence="6">
    <location>
        <begin position="220"/>
        <end position="241"/>
    </location>
</feature>
<dbReference type="PANTHER" id="PTHR46795">
    <property type="entry name" value="ABC TRANSPORTER PERMEASE-RELATED-RELATED"/>
    <property type="match status" value="1"/>
</dbReference>
<feature type="transmembrane region" description="Helical" evidence="6">
    <location>
        <begin position="507"/>
        <end position="527"/>
    </location>
</feature>
<evidence type="ECO:0000259" key="7">
    <source>
        <dbReference type="Pfam" id="PF02687"/>
    </source>
</evidence>
<protein>
    <submittedName>
        <fullName evidence="8">ABC transporter permease</fullName>
    </submittedName>
</protein>
<dbReference type="GO" id="GO:0005886">
    <property type="term" value="C:plasma membrane"/>
    <property type="evidence" value="ECO:0007669"/>
    <property type="project" value="UniProtKB-SubCell"/>
</dbReference>
<feature type="transmembrane region" description="Helical" evidence="6">
    <location>
        <begin position="561"/>
        <end position="583"/>
    </location>
</feature>
<sequence length="626" mass="70796">MTLFSLAKKNIKGNLNNYLLYFFSMVVSVLICYTFNSLLYTPEIKNAVNNMEDTMSQTSFVLIGFVAVFIGYSNAFFTKKRKKEVGLYSLLGVRKKIIARMLFFENVIIGAITLICGLVLGIILSRLFIMLLLKLVGAPVDVSFSIPMEAIMNTTITFTVITIFTSLQSYLLIYRFKLIELFQADKKGEKVPKASIVSALVSIILLVSSYWLIFKGAAMLSMPLVAIGTYLLFRSLTVYLLKRAQKNKPNYYKGINIIGTSHLLYRVKGNALMLTVIALLITAALPYLQASFSEYAITEKDAHRTAPFSYIHLSKDETSDNQIKRVISKDKDHPIIAQLDIPVIQVKGSTSAPFEDKDDVSVNLISENGFHKMNKVLKLGDIPKLASEQAIAFKKYLINQPVPNFTGQQVNIQLPEGNYTFKLEKLEKKSIQLTSGPELLYIVVDDAMFNLVAKQVSPITYKAYKVEDEKTTEETSKILMKLAGQDTHMRTFYEWYKKLKALTGMKIFVVSSLALVLLVATGSVIYFKQLTEAHSDKNRYEILRKIGVNRKEIRTTIAKQTLFIFLLPLIIGILNAGMLTMSIVLKYSMDIQQDIISFIYAMTTYGVIYFVYYVLTVNSYNRIVNK</sequence>
<evidence type="ECO:0000256" key="2">
    <source>
        <dbReference type="ARBA" id="ARBA00022475"/>
    </source>
</evidence>
<name>A0AAP8EYE8_9BACI</name>
<keyword evidence="3 6" id="KW-0812">Transmembrane</keyword>
<evidence type="ECO:0000313" key="8">
    <source>
        <dbReference type="EMBL" id="PHE05814.1"/>
    </source>
</evidence>
<dbReference type="GO" id="GO:0055085">
    <property type="term" value="P:transmembrane transport"/>
    <property type="evidence" value="ECO:0007669"/>
    <property type="project" value="UniProtKB-UniRule"/>
</dbReference>
<organism evidence="8 9">
    <name type="scientific">Bacillus toyonensis</name>
    <dbReference type="NCBI Taxonomy" id="155322"/>
    <lineage>
        <taxon>Bacteria</taxon>
        <taxon>Bacillati</taxon>
        <taxon>Bacillota</taxon>
        <taxon>Bacilli</taxon>
        <taxon>Bacillales</taxon>
        <taxon>Bacillaceae</taxon>
        <taxon>Bacillus</taxon>
        <taxon>Bacillus cereus group</taxon>
    </lineage>
</organism>
<feature type="transmembrane region" description="Helical" evidence="6">
    <location>
        <begin position="18"/>
        <end position="39"/>
    </location>
</feature>
<feature type="transmembrane region" description="Helical" evidence="6">
    <location>
        <begin position="97"/>
        <end position="130"/>
    </location>
</feature>
<accession>A0AAP8EYE8</accession>
<dbReference type="RefSeq" id="WP_061529711.1">
    <property type="nucleotide sequence ID" value="NZ_JBALNA010000192.1"/>
</dbReference>
<keyword evidence="2 6" id="KW-1003">Cell membrane</keyword>
<evidence type="ECO:0000256" key="4">
    <source>
        <dbReference type="ARBA" id="ARBA00022989"/>
    </source>
</evidence>
<dbReference type="PIRSF" id="PIRSF018968">
    <property type="entry name" value="ABC_permease_BceB"/>
    <property type="match status" value="1"/>
</dbReference>
<evidence type="ECO:0000256" key="6">
    <source>
        <dbReference type="PIRNR" id="PIRNR018968"/>
    </source>
</evidence>
<feature type="transmembrane region" description="Helical" evidence="6">
    <location>
        <begin position="59"/>
        <end position="77"/>
    </location>
</feature>
<reference evidence="8 9" key="1">
    <citation type="submission" date="2017-09" db="EMBL/GenBank/DDBJ databases">
        <title>Large-scale bioinformatics analysis of Bacillus genomes uncovers conserved roles of natural products in bacterial physiology.</title>
        <authorList>
            <consortium name="Agbiome Team Llc"/>
            <person name="Bleich R.M."/>
            <person name="Grubbs K.J."/>
            <person name="Santa Maria K.C."/>
            <person name="Allen S.E."/>
            <person name="Farag S."/>
            <person name="Shank E.A."/>
            <person name="Bowers A."/>
        </authorList>
    </citation>
    <scope>NUCLEOTIDE SEQUENCE [LARGE SCALE GENOMIC DNA]</scope>
    <source>
        <strain evidence="8 9">AFS042148</strain>
    </source>
</reference>
<feature type="transmembrane region" description="Helical" evidence="6">
    <location>
        <begin position="271"/>
        <end position="288"/>
    </location>
</feature>
<dbReference type="Proteomes" id="UP000224044">
    <property type="component" value="Unassembled WGS sequence"/>
</dbReference>
<dbReference type="PANTHER" id="PTHR46795:SF3">
    <property type="entry name" value="ABC TRANSPORTER PERMEASE"/>
    <property type="match status" value="1"/>
</dbReference>
<dbReference type="EMBL" id="NUSY01000057">
    <property type="protein sequence ID" value="PHE05814.1"/>
    <property type="molecule type" value="Genomic_DNA"/>
</dbReference>
<feature type="domain" description="ABC3 transporter permease C-terminal" evidence="7">
    <location>
        <begin position="512"/>
        <end position="620"/>
    </location>
</feature>
<dbReference type="InterPro" id="IPR052536">
    <property type="entry name" value="ABC-4_Integral_Memb_Prot"/>
</dbReference>
<dbReference type="InterPro" id="IPR003838">
    <property type="entry name" value="ABC3_permease_C"/>
</dbReference>
<proteinExistence type="inferred from homology"/>
<evidence type="ECO:0000256" key="5">
    <source>
        <dbReference type="ARBA" id="ARBA00023136"/>
    </source>
</evidence>
<comment type="caution">
    <text evidence="8">The sequence shown here is derived from an EMBL/GenBank/DDBJ whole genome shotgun (WGS) entry which is preliminary data.</text>
</comment>
<dbReference type="InterPro" id="IPR027022">
    <property type="entry name" value="ABC_permease_BceB-typ"/>
</dbReference>
<dbReference type="AlphaFoldDB" id="A0AAP8EYE8"/>
<comment type="similarity">
    <text evidence="6">Belongs to the ABC-4 integral membrane protein family.</text>
</comment>